<dbReference type="Proteomes" id="UP000076830">
    <property type="component" value="Chromosome"/>
</dbReference>
<dbReference type="InterPro" id="IPR006145">
    <property type="entry name" value="PsdUridine_synth_RsuA/RluA"/>
</dbReference>
<organism evidence="2 3">
    <name type="scientific">Dokdonella koreensis DS-123</name>
    <dbReference type="NCBI Taxonomy" id="1300342"/>
    <lineage>
        <taxon>Bacteria</taxon>
        <taxon>Pseudomonadati</taxon>
        <taxon>Pseudomonadota</taxon>
        <taxon>Gammaproteobacteria</taxon>
        <taxon>Lysobacterales</taxon>
        <taxon>Rhodanobacteraceae</taxon>
        <taxon>Dokdonella</taxon>
    </lineage>
</organism>
<dbReference type="STRING" id="1300342.I596_3211"/>
<evidence type="ECO:0000259" key="1">
    <source>
        <dbReference type="Pfam" id="PF00849"/>
    </source>
</evidence>
<dbReference type="Pfam" id="PF00849">
    <property type="entry name" value="PseudoU_synth_2"/>
    <property type="match status" value="1"/>
</dbReference>
<gene>
    <name evidence="2" type="ORF">I596_3211</name>
</gene>
<dbReference type="PATRIC" id="fig|1300342.3.peg.3136"/>
<dbReference type="GO" id="GO:0000455">
    <property type="term" value="P:enzyme-directed rRNA pseudouridine synthesis"/>
    <property type="evidence" value="ECO:0007669"/>
    <property type="project" value="TreeGrafter"/>
</dbReference>
<accession>A0A160DXT6</accession>
<feature type="domain" description="Pseudouridine synthase RsuA/RluA-like" evidence="1">
    <location>
        <begin position="70"/>
        <end position="217"/>
    </location>
</feature>
<dbReference type="AlphaFoldDB" id="A0A160DXT6"/>
<dbReference type="KEGG" id="dko:I596_3211"/>
<dbReference type="InterPro" id="IPR050188">
    <property type="entry name" value="RluA_PseudoU_synthase"/>
</dbReference>
<reference evidence="2 3" key="1">
    <citation type="submission" date="2016-04" db="EMBL/GenBank/DDBJ databases">
        <title>Complete genome sequence of Dokdonella koreensis DS-123T.</title>
        <authorList>
            <person name="Kim J.F."/>
            <person name="Lee H."/>
            <person name="Kwak M.-J."/>
        </authorList>
    </citation>
    <scope>NUCLEOTIDE SEQUENCE [LARGE SCALE GENOMIC DNA]</scope>
    <source>
        <strain evidence="2 3">DS-123</strain>
    </source>
</reference>
<keyword evidence="3" id="KW-1185">Reference proteome</keyword>
<dbReference type="GO" id="GO:0009982">
    <property type="term" value="F:pseudouridine synthase activity"/>
    <property type="evidence" value="ECO:0007669"/>
    <property type="project" value="InterPro"/>
</dbReference>
<name>A0A160DXT6_9GAMM</name>
<dbReference type="PANTHER" id="PTHR21600">
    <property type="entry name" value="MITOCHONDRIAL RNA PSEUDOURIDINE SYNTHASE"/>
    <property type="match status" value="1"/>
</dbReference>
<evidence type="ECO:0000313" key="2">
    <source>
        <dbReference type="EMBL" id="ANB19200.1"/>
    </source>
</evidence>
<dbReference type="GO" id="GO:0140098">
    <property type="term" value="F:catalytic activity, acting on RNA"/>
    <property type="evidence" value="ECO:0007669"/>
    <property type="project" value="UniProtKB-ARBA"/>
</dbReference>
<dbReference type="Gene3D" id="3.30.2350.10">
    <property type="entry name" value="Pseudouridine synthase"/>
    <property type="match status" value="1"/>
</dbReference>
<dbReference type="PANTHER" id="PTHR21600:SF84">
    <property type="entry name" value="PSEUDOURIDINE SYNTHASE RSUA_RLUA-LIKE DOMAIN-CONTAINING PROTEIN"/>
    <property type="match status" value="1"/>
</dbReference>
<dbReference type="EMBL" id="CP015249">
    <property type="protein sequence ID" value="ANB19200.1"/>
    <property type="molecule type" value="Genomic_DNA"/>
</dbReference>
<protein>
    <submittedName>
        <fullName evidence="2">Pseudouridine synthase</fullName>
    </submittedName>
</protein>
<evidence type="ECO:0000313" key="3">
    <source>
        <dbReference type="Proteomes" id="UP000076830"/>
    </source>
</evidence>
<proteinExistence type="predicted"/>
<dbReference type="SUPFAM" id="SSF55120">
    <property type="entry name" value="Pseudouridine synthase"/>
    <property type="match status" value="1"/>
</dbReference>
<sequence>MLDGLCALFPTVPSEHWRDRMARGLVLDAHGQPIGPLQRYRPGLCVRYFREVPAEPPIPFAEGIVHVDRHLIVVDKPPFLPVVPAGSHVGETLLARLIRRFDNPDLAPLHRIDRATRGLVMFSADPHTRARYQALFRDRHVDKRYEAIAAPLPTLQFPLTRATRLAAGEPFFRMQEIDGPANSETQVDVIARGPTHWRYALRPVTGRKHQLRVHMAALGAAILGEDLYPRLDPRPPGDYGRPLQLLAQGLSFADPIDGTPRRFVSRQALVDPA</sequence>
<dbReference type="InterPro" id="IPR020103">
    <property type="entry name" value="PsdUridine_synth_cat_dom_sf"/>
</dbReference>
<dbReference type="GO" id="GO:0003723">
    <property type="term" value="F:RNA binding"/>
    <property type="evidence" value="ECO:0007669"/>
    <property type="project" value="InterPro"/>
</dbReference>